<evidence type="ECO:0000313" key="2">
    <source>
        <dbReference type="EMBL" id="MFC4311240.1"/>
    </source>
</evidence>
<dbReference type="RefSeq" id="WP_380599399.1">
    <property type="nucleotide sequence ID" value="NZ_JBHSDU010000003.1"/>
</dbReference>
<evidence type="ECO:0000313" key="3">
    <source>
        <dbReference type="Proteomes" id="UP001595904"/>
    </source>
</evidence>
<protein>
    <submittedName>
        <fullName evidence="2">Uncharacterized protein</fullName>
    </submittedName>
</protein>
<feature type="signal peptide" evidence="1">
    <location>
        <begin position="1"/>
        <end position="23"/>
    </location>
</feature>
<accession>A0ABV8SVP5</accession>
<dbReference type="EMBL" id="JBHSDU010000003">
    <property type="protein sequence ID" value="MFC4311240.1"/>
    <property type="molecule type" value="Genomic_DNA"/>
</dbReference>
<keyword evidence="1" id="KW-0732">Signal</keyword>
<comment type="caution">
    <text evidence="2">The sequence shown here is derived from an EMBL/GenBank/DDBJ whole genome shotgun (WGS) entry which is preliminary data.</text>
</comment>
<sequence length="166" mass="18249">MNAKLGSTIVVLFALALSLQTVAKDEKSRVQQEFEEDPTNLAIDSGRWSALIERSNSGLDLLERPAGDRPIDHAAYLFRADVAQKGAALDLLLLRNRLLAMELVKPSDLRSATVPDWIFEPPTSKVSADTLTARLDWIAVEANELVEVGCNIGRQKTDEALFCSVE</sequence>
<dbReference type="Proteomes" id="UP001595904">
    <property type="component" value="Unassembled WGS sequence"/>
</dbReference>
<organism evidence="2 3">
    <name type="scientific">Steroidobacter flavus</name>
    <dbReference type="NCBI Taxonomy" id="1842136"/>
    <lineage>
        <taxon>Bacteria</taxon>
        <taxon>Pseudomonadati</taxon>
        <taxon>Pseudomonadota</taxon>
        <taxon>Gammaproteobacteria</taxon>
        <taxon>Steroidobacterales</taxon>
        <taxon>Steroidobacteraceae</taxon>
        <taxon>Steroidobacter</taxon>
    </lineage>
</organism>
<name>A0ABV8SVP5_9GAMM</name>
<proteinExistence type="predicted"/>
<feature type="chain" id="PRO_5046241712" evidence="1">
    <location>
        <begin position="24"/>
        <end position="166"/>
    </location>
</feature>
<reference evidence="3" key="1">
    <citation type="journal article" date="2019" name="Int. J. Syst. Evol. Microbiol.">
        <title>The Global Catalogue of Microorganisms (GCM) 10K type strain sequencing project: providing services to taxonomists for standard genome sequencing and annotation.</title>
        <authorList>
            <consortium name="The Broad Institute Genomics Platform"/>
            <consortium name="The Broad Institute Genome Sequencing Center for Infectious Disease"/>
            <person name="Wu L."/>
            <person name="Ma J."/>
        </authorList>
    </citation>
    <scope>NUCLEOTIDE SEQUENCE [LARGE SCALE GENOMIC DNA]</scope>
    <source>
        <strain evidence="3">CGMCC 1.10759</strain>
    </source>
</reference>
<keyword evidence="3" id="KW-1185">Reference proteome</keyword>
<evidence type="ECO:0000256" key="1">
    <source>
        <dbReference type="SAM" id="SignalP"/>
    </source>
</evidence>
<gene>
    <name evidence="2" type="ORF">ACFPN2_19230</name>
</gene>